<proteinExistence type="predicted"/>
<evidence type="ECO:0000313" key="3">
    <source>
        <dbReference type="Proteomes" id="UP001583186"/>
    </source>
</evidence>
<feature type="region of interest" description="Disordered" evidence="1">
    <location>
        <begin position="952"/>
        <end position="971"/>
    </location>
</feature>
<reference evidence="2 3" key="1">
    <citation type="journal article" date="2024" name="IMA Fungus">
        <title>IMA Genome - F19 : A genome assembly and annotation guide to empower mycologists, including annotated draft genome sequences of Ceratocystis pirilliformis, Diaporthe australafricana, Fusarium ophioides, Paecilomyces lecythidis, and Sporothrix stenoceras.</title>
        <authorList>
            <person name="Aylward J."/>
            <person name="Wilson A.M."/>
            <person name="Visagie C.M."/>
            <person name="Spraker J."/>
            <person name="Barnes I."/>
            <person name="Buitendag C."/>
            <person name="Ceriani C."/>
            <person name="Del Mar Angel L."/>
            <person name="du Plessis D."/>
            <person name="Fuchs T."/>
            <person name="Gasser K."/>
            <person name="Kramer D."/>
            <person name="Li W."/>
            <person name="Munsamy K."/>
            <person name="Piso A."/>
            <person name="Price J.L."/>
            <person name="Sonnekus B."/>
            <person name="Thomas C."/>
            <person name="van der Nest A."/>
            <person name="van Dijk A."/>
            <person name="van Heerden A."/>
            <person name="van Vuuren N."/>
            <person name="Yilmaz N."/>
            <person name="Duong T.A."/>
            <person name="van der Merwe N.A."/>
            <person name="Wingfield M.J."/>
            <person name="Wingfield B.D."/>
        </authorList>
    </citation>
    <scope>NUCLEOTIDE SEQUENCE [LARGE SCALE GENOMIC DNA]</scope>
    <source>
        <strain evidence="2 3">CMW 5346</strain>
    </source>
</reference>
<feature type="compositionally biased region" description="Low complexity" evidence="1">
    <location>
        <begin position="120"/>
        <end position="131"/>
    </location>
</feature>
<feature type="compositionally biased region" description="Polar residues" evidence="1">
    <location>
        <begin position="238"/>
        <end position="247"/>
    </location>
</feature>
<organism evidence="2 3">
    <name type="scientific">Sporothrix stenoceras</name>
    <dbReference type="NCBI Taxonomy" id="5173"/>
    <lineage>
        <taxon>Eukaryota</taxon>
        <taxon>Fungi</taxon>
        <taxon>Dikarya</taxon>
        <taxon>Ascomycota</taxon>
        <taxon>Pezizomycotina</taxon>
        <taxon>Sordariomycetes</taxon>
        <taxon>Sordariomycetidae</taxon>
        <taxon>Ophiostomatales</taxon>
        <taxon>Ophiostomataceae</taxon>
        <taxon>Sporothrix</taxon>
    </lineage>
</organism>
<feature type="compositionally biased region" description="Basic and acidic residues" evidence="1">
    <location>
        <begin position="764"/>
        <end position="777"/>
    </location>
</feature>
<feature type="compositionally biased region" description="Low complexity" evidence="1">
    <location>
        <begin position="517"/>
        <end position="532"/>
    </location>
</feature>
<feature type="compositionally biased region" description="Basic and acidic residues" evidence="1">
    <location>
        <begin position="30"/>
        <end position="42"/>
    </location>
</feature>
<evidence type="ECO:0000313" key="2">
    <source>
        <dbReference type="EMBL" id="KAL1896300.1"/>
    </source>
</evidence>
<feature type="region of interest" description="Disordered" evidence="1">
    <location>
        <begin position="1"/>
        <end position="75"/>
    </location>
</feature>
<feature type="compositionally biased region" description="Basic and acidic residues" evidence="1">
    <location>
        <begin position="355"/>
        <end position="367"/>
    </location>
</feature>
<feature type="region of interest" description="Disordered" evidence="1">
    <location>
        <begin position="221"/>
        <end position="261"/>
    </location>
</feature>
<evidence type="ECO:0000256" key="1">
    <source>
        <dbReference type="SAM" id="MobiDB-lite"/>
    </source>
</evidence>
<feature type="compositionally biased region" description="Polar residues" evidence="1">
    <location>
        <begin position="583"/>
        <end position="594"/>
    </location>
</feature>
<feature type="compositionally biased region" description="Polar residues" evidence="1">
    <location>
        <begin position="713"/>
        <end position="724"/>
    </location>
</feature>
<keyword evidence="3" id="KW-1185">Reference proteome</keyword>
<feature type="region of interest" description="Disordered" evidence="1">
    <location>
        <begin position="501"/>
        <end position="611"/>
    </location>
</feature>
<dbReference type="EMBL" id="JAWCUI010000023">
    <property type="protein sequence ID" value="KAL1896300.1"/>
    <property type="molecule type" value="Genomic_DNA"/>
</dbReference>
<feature type="compositionally biased region" description="Low complexity" evidence="1">
    <location>
        <begin position="561"/>
        <end position="581"/>
    </location>
</feature>
<accession>A0ABR3Z7I1</accession>
<feature type="compositionally biased region" description="Low complexity" evidence="1">
    <location>
        <begin position="786"/>
        <end position="842"/>
    </location>
</feature>
<feature type="region of interest" description="Disordered" evidence="1">
    <location>
        <begin position="706"/>
        <end position="858"/>
    </location>
</feature>
<feature type="compositionally biased region" description="Acidic residues" evidence="1">
    <location>
        <begin position="43"/>
        <end position="65"/>
    </location>
</feature>
<sequence length="1142" mass="125161">MASRNNRQAYFDDLMPRDCEEPGGDMVFPIDHDDGSTHGPHDEYDDNDDDDDGTDMVFEMDDPGYDEPHSDVSGATPTSYNVFNFHSRSMSHSLSSVGGGMQIRPTPTPIPPRQTHSRSRSSLSTASASRPTSHRQRPALQTSQIFPLSAPSARPLAVSFSPSQSTGLHVTGGRDTFMGFQQDNTDGDLRYFDTPAFASASARAHELQQAQYYALQTQVQSSPGPMTIPSSSSYSASPRLQQQQNLQPHHVPGQLHPHHPQHSRYYHVNEAEMLARQSLESASHPSIRSTTTTQFPYVGHESQAYWSTNMVLSTTESVGIDPAELVNPCSLSSLASCQTPVADRSTAVAVQNQKAWKEQQEKDKQNDETPQMEVNHQKSLEQQVAEIQRQQEHLVSQRRKAQLRHLAQTKEEEKTRQEKDERLKLEVAAPQREPQESSTSVYLYESFLALRALLETEQRRQQTQQALPPPTVTGQTSLQATLQPTLHAGIQKRAAVSPALENANAGGHGHSHRTPRSSRSIPPRSAHPSTSPFVPPPPDNLPLPSLPHNFPHPPRRPPVARPLQTPSSSSSFTPSPLAAPFVPSTTTSDAQPNQPVIAHGSKPYRGGYVPVADQTQNQNQNKLYYQYQHYTYQPSVPMAPQPVQPQTQHAHDASSSSVRDTNVSAVQPDQSELPEQSEPPAPPSVSSPLVVRRQLTAASSHRTAMYTPYAPYSRQNRVHTSPNGNRRIMHAPRNPRALRAVRAIRPAVGNRGAPSSKNPVVDQGQEREDGQHGESNQERSPPSHEAPSPRTPSSTTSTTSTSTILTPPTSAASSMPSSNAGGQTTAAQAQSSWSITATTQSSGASDGDETFHTASASPGQISITNSSLFLKPAPSFTLFPTIHHRMPTIPDARSRERRLLADKKALAMTPIIMLPMRKELLAGDWHDHPSTATTMDPEAVGDSAYVLTANSHSESFSRQTEEHTTGGGDAPQEVLAVDTTVAHVEPHMQPRPTHTSDAATAASVITVPLATLDEQPFTSGQAILLRMPPTFWVSLFHLAAHQAYVHHCRLVAQVVAHMHLWKMRSVPPPLSTGASASTAWTSPWRWTWMCLCRRRHVVLLRLPRFMCGPQWCDRCGDVEPERREGEGEDDGDDDVDSGGDDS</sequence>
<feature type="region of interest" description="Disordered" evidence="1">
    <location>
        <begin position="352"/>
        <end position="439"/>
    </location>
</feature>
<feature type="region of interest" description="Disordered" evidence="1">
    <location>
        <begin position="1118"/>
        <end position="1142"/>
    </location>
</feature>
<comment type="caution">
    <text evidence="2">The sequence shown here is derived from an EMBL/GenBank/DDBJ whole genome shotgun (WGS) entry which is preliminary data.</text>
</comment>
<feature type="compositionally biased region" description="Polar residues" evidence="1">
    <location>
        <begin position="644"/>
        <end position="669"/>
    </location>
</feature>
<feature type="region of interest" description="Disordered" evidence="1">
    <location>
        <begin position="91"/>
        <end position="144"/>
    </location>
</feature>
<dbReference type="Proteomes" id="UP001583186">
    <property type="component" value="Unassembled WGS sequence"/>
</dbReference>
<feature type="compositionally biased region" description="Basic and acidic residues" evidence="1">
    <location>
        <begin position="408"/>
        <end position="425"/>
    </location>
</feature>
<feature type="compositionally biased region" description="Pro residues" evidence="1">
    <location>
        <begin position="533"/>
        <end position="560"/>
    </location>
</feature>
<gene>
    <name evidence="2" type="ORF">Sste5346_004683</name>
</gene>
<feature type="region of interest" description="Disordered" evidence="1">
    <location>
        <begin position="635"/>
        <end position="690"/>
    </location>
</feature>
<protein>
    <submittedName>
        <fullName evidence="2">Uncharacterized protein</fullName>
    </submittedName>
</protein>
<name>A0ABR3Z7I1_9PEZI</name>
<feature type="compositionally biased region" description="Acidic residues" evidence="1">
    <location>
        <begin position="1126"/>
        <end position="1142"/>
    </location>
</feature>